<proteinExistence type="inferred from homology"/>
<keyword evidence="8 12" id="KW-0472">Membrane</keyword>
<dbReference type="InParanoid" id="T1FFL9"/>
<reference evidence="13 15" key="2">
    <citation type="journal article" date="2013" name="Nature">
        <title>Insights into bilaterian evolution from three spiralian genomes.</title>
        <authorList>
            <person name="Simakov O."/>
            <person name="Marletaz F."/>
            <person name="Cho S.J."/>
            <person name="Edsinger-Gonzales E."/>
            <person name="Havlak P."/>
            <person name="Hellsten U."/>
            <person name="Kuo D.H."/>
            <person name="Larsson T."/>
            <person name="Lv J."/>
            <person name="Arendt D."/>
            <person name="Savage R."/>
            <person name="Osoegawa K."/>
            <person name="de Jong P."/>
            <person name="Grimwood J."/>
            <person name="Chapman J.A."/>
            <person name="Shapiro H."/>
            <person name="Aerts A."/>
            <person name="Otillar R.P."/>
            <person name="Terry A.Y."/>
            <person name="Boore J.L."/>
            <person name="Grigoriev I.V."/>
            <person name="Lindberg D.R."/>
            <person name="Seaver E.C."/>
            <person name="Weisblat D.A."/>
            <person name="Putnam N.H."/>
            <person name="Rokhsar D.S."/>
        </authorList>
    </citation>
    <scope>NUCLEOTIDE SEQUENCE</scope>
</reference>
<dbReference type="Proteomes" id="UP000015101">
    <property type="component" value="Unassembled WGS sequence"/>
</dbReference>
<keyword evidence="15" id="KW-1185">Reference proteome</keyword>
<dbReference type="KEGG" id="hro:HELRODRAFT_180238"/>
<evidence type="ECO:0000256" key="4">
    <source>
        <dbReference type="ARBA" id="ARBA00022692"/>
    </source>
</evidence>
<reference evidence="14" key="3">
    <citation type="submission" date="2015-06" db="UniProtKB">
        <authorList>
            <consortium name="EnsemblMetazoa"/>
        </authorList>
    </citation>
    <scope>IDENTIFICATION</scope>
</reference>
<evidence type="ECO:0000256" key="1">
    <source>
        <dbReference type="ARBA" id="ARBA00004141"/>
    </source>
</evidence>
<gene>
    <name evidence="14" type="primary">20207618</name>
    <name evidence="13" type="ORF">HELRODRAFT_180238</name>
</gene>
<evidence type="ECO:0000256" key="10">
    <source>
        <dbReference type="ARBA" id="ARBA00023303"/>
    </source>
</evidence>
<evidence type="ECO:0000256" key="2">
    <source>
        <dbReference type="ARBA" id="ARBA00022448"/>
    </source>
</evidence>
<dbReference type="EMBL" id="AMQM01007131">
    <property type="status" value="NOT_ANNOTATED_CDS"/>
    <property type="molecule type" value="Genomic_DNA"/>
</dbReference>
<dbReference type="RefSeq" id="XP_009027809.1">
    <property type="nucleotide sequence ID" value="XM_009029561.1"/>
</dbReference>
<keyword evidence="10 11" id="KW-0407">Ion channel</keyword>
<dbReference type="Gene3D" id="1.10.287.770">
    <property type="entry name" value="YojJ-like"/>
    <property type="match status" value="2"/>
</dbReference>
<evidence type="ECO:0000256" key="8">
    <source>
        <dbReference type="ARBA" id="ARBA00023136"/>
    </source>
</evidence>
<evidence type="ECO:0000256" key="6">
    <source>
        <dbReference type="ARBA" id="ARBA00023053"/>
    </source>
</evidence>
<accession>T1FFL9</accession>
<dbReference type="GeneID" id="20207618"/>
<dbReference type="GO" id="GO:0015280">
    <property type="term" value="F:ligand-gated sodium channel activity"/>
    <property type="evidence" value="ECO:0000318"/>
    <property type="project" value="GO_Central"/>
</dbReference>
<keyword evidence="5 12" id="KW-1133">Transmembrane helix</keyword>
<feature type="transmembrane region" description="Helical" evidence="12">
    <location>
        <begin position="479"/>
        <end position="505"/>
    </location>
</feature>
<evidence type="ECO:0000256" key="9">
    <source>
        <dbReference type="ARBA" id="ARBA00023201"/>
    </source>
</evidence>
<dbReference type="Gene3D" id="2.60.470.10">
    <property type="entry name" value="Acid-sensing ion channels like domains"/>
    <property type="match status" value="2"/>
</dbReference>
<dbReference type="HOGENOM" id="CLU_311296_0_0_1"/>
<dbReference type="PANTHER" id="PTHR11690">
    <property type="entry name" value="AMILORIDE-SENSITIVE SODIUM CHANNEL-RELATED"/>
    <property type="match status" value="1"/>
</dbReference>
<evidence type="ECO:0000313" key="15">
    <source>
        <dbReference type="Proteomes" id="UP000015101"/>
    </source>
</evidence>
<dbReference type="InterPro" id="IPR001873">
    <property type="entry name" value="ENaC"/>
</dbReference>
<evidence type="ECO:0000256" key="12">
    <source>
        <dbReference type="SAM" id="Phobius"/>
    </source>
</evidence>
<dbReference type="Pfam" id="PF00858">
    <property type="entry name" value="ASC"/>
    <property type="match status" value="2"/>
</dbReference>
<organism evidence="14 15">
    <name type="scientific">Helobdella robusta</name>
    <name type="common">Californian leech</name>
    <dbReference type="NCBI Taxonomy" id="6412"/>
    <lineage>
        <taxon>Eukaryota</taxon>
        <taxon>Metazoa</taxon>
        <taxon>Spiralia</taxon>
        <taxon>Lophotrochozoa</taxon>
        <taxon>Annelida</taxon>
        <taxon>Clitellata</taxon>
        <taxon>Hirudinea</taxon>
        <taxon>Rhynchobdellida</taxon>
        <taxon>Glossiphoniidae</taxon>
        <taxon>Helobdella</taxon>
    </lineage>
</organism>
<keyword evidence="7 11" id="KW-0406">Ion transport</keyword>
<comment type="similarity">
    <text evidence="11">Belongs to the amiloride-sensitive sodium channel (TC 1.A.6) family.</text>
</comment>
<comment type="subcellular location">
    <subcellularLocation>
        <location evidence="1">Membrane</location>
        <topology evidence="1">Multi-pass membrane protein</topology>
    </subcellularLocation>
</comment>
<dbReference type="PANTHER" id="PTHR11690:SF248">
    <property type="entry name" value="PICKPOCKET 17, ISOFORM A"/>
    <property type="match status" value="1"/>
</dbReference>
<dbReference type="eggNOG" id="KOG4294">
    <property type="taxonomic scope" value="Eukaryota"/>
</dbReference>
<name>T1FFL9_HELRO</name>
<keyword evidence="4 11" id="KW-0812">Transmembrane</keyword>
<evidence type="ECO:0000313" key="13">
    <source>
        <dbReference type="EMBL" id="ESN94071.1"/>
    </source>
</evidence>
<dbReference type="OMA" id="CSCRAYD"/>
<dbReference type="OrthoDB" id="8065060at2759"/>
<feature type="transmembrane region" description="Helical" evidence="12">
    <location>
        <begin position="567"/>
        <end position="585"/>
    </location>
</feature>
<dbReference type="GO" id="GO:0005886">
    <property type="term" value="C:plasma membrane"/>
    <property type="evidence" value="ECO:0000318"/>
    <property type="project" value="GO_Central"/>
</dbReference>
<evidence type="ECO:0000313" key="14">
    <source>
        <dbReference type="EnsemblMetazoa" id="HelroP180238"/>
    </source>
</evidence>
<feature type="transmembrane region" description="Helical" evidence="12">
    <location>
        <begin position="117"/>
        <end position="135"/>
    </location>
</feature>
<dbReference type="CTD" id="20207618"/>
<keyword evidence="9 11" id="KW-0739">Sodium transport</keyword>
<protein>
    <submittedName>
        <fullName evidence="13 14">Uncharacterized protein</fullName>
    </submittedName>
</protein>
<reference evidence="15" key="1">
    <citation type="submission" date="2012-12" db="EMBL/GenBank/DDBJ databases">
        <authorList>
            <person name="Hellsten U."/>
            <person name="Grimwood J."/>
            <person name="Chapman J.A."/>
            <person name="Shapiro H."/>
            <person name="Aerts A."/>
            <person name="Otillar R.P."/>
            <person name="Terry A.Y."/>
            <person name="Boore J.L."/>
            <person name="Simakov O."/>
            <person name="Marletaz F."/>
            <person name="Cho S.-J."/>
            <person name="Edsinger-Gonzales E."/>
            <person name="Havlak P."/>
            <person name="Kuo D.-H."/>
            <person name="Larsson T."/>
            <person name="Lv J."/>
            <person name="Arendt D."/>
            <person name="Savage R."/>
            <person name="Osoegawa K."/>
            <person name="de Jong P."/>
            <person name="Lindberg D.R."/>
            <person name="Seaver E.C."/>
            <person name="Weisblat D.A."/>
            <person name="Putnam N.H."/>
            <person name="Grigoriev I.V."/>
            <person name="Rokhsar D.S."/>
        </authorList>
    </citation>
    <scope>NUCLEOTIDE SEQUENCE</scope>
</reference>
<dbReference type="PRINTS" id="PR01078">
    <property type="entry name" value="AMINACHANNEL"/>
</dbReference>
<evidence type="ECO:0000256" key="11">
    <source>
        <dbReference type="RuleBase" id="RU000679"/>
    </source>
</evidence>
<feature type="transmembrane region" description="Helical" evidence="12">
    <location>
        <begin position="930"/>
        <end position="959"/>
    </location>
</feature>
<dbReference type="EMBL" id="KB097572">
    <property type="protein sequence ID" value="ESN94071.1"/>
    <property type="molecule type" value="Genomic_DNA"/>
</dbReference>
<dbReference type="AlphaFoldDB" id="T1FFL9"/>
<dbReference type="GO" id="GO:0035725">
    <property type="term" value="P:sodium ion transmembrane transport"/>
    <property type="evidence" value="ECO:0000318"/>
    <property type="project" value="GO_Central"/>
</dbReference>
<keyword evidence="6" id="KW-0915">Sodium</keyword>
<dbReference type="EnsemblMetazoa" id="HelroT180238">
    <property type="protein sequence ID" value="HelroP180238"/>
    <property type="gene ID" value="HelroG180238"/>
</dbReference>
<evidence type="ECO:0000256" key="5">
    <source>
        <dbReference type="ARBA" id="ARBA00022989"/>
    </source>
</evidence>
<keyword evidence="2 11" id="KW-0813">Transport</keyword>
<evidence type="ECO:0000256" key="7">
    <source>
        <dbReference type="ARBA" id="ARBA00023065"/>
    </source>
</evidence>
<sequence>MNVSDIRKLFVVNTNEILESARRIGAKINLNKEEIVNSSNLVVPMDESSLANKTNAERRYSSYSNYLRSDRYLQNTRTSVSDDSYILERKLFESMDALSVIGVRHCFDTNRTFANRIIWSILVLFSVSVAVYQIYDRVNMYLQLPTSTEVSVVSAKMLNFPQVTVCNNNYIKLSAAREKGLVEYFKQFMPPFSYGRRNKSVEGFNVHKETNESKFIENRLFLSHGLEQIKMCLWNHDRCPNNTITTRFTNYGHCLYLDSRKLNLTITRSGATHGLILLLNASQTEYFIQHSGTVLLHEPDEPPRVEELGFKVNLGVGTNVAVSLKNITRQNKPVGVCSDRRGYHPVNCEYKCIAADIVKKCKCRPIYIEAISNESICDYHEESSCANLVVDQFYDRRSSGSAGCTCPPLCSEIKYHPSVTGASLSKSFMKALPSASRNNKTFSEVTYDTTMLTIYISSLEYTHVNTDVNYSFMALLSDLGGALGLLLGATFLTFLEALELIYDLVLYARVKKKMADAAKNNNHKHICRCKNDDYRHLERKLLESIDSLSVIGFRHCIDVNRTSSSRILWSILVLFSVGFAIYQCYERIETYFNYPTSTEISVVSSKVMNFPQITVCNNNYIKLSAATEAGLVKYFKKFMWPYETEPLSKKMSGTVGSMPQEGDNEKLVGMRKMLSPGLDQIVKCLWNNHICPRDMITTRFTNYGRCLFLDSKKLNLTVWRPGSKQGLLLILNANQSDYFIQQTEAVGFTVLVHEPEEPPRMEELGFMINTGEEIDVAVSVTKITKCNPTGSCSSDPTYHQLKCEWRCITKKIVKWCNCRPIYMEVAIANEPICDYFNEESCANHIIDDFYEMNSNGSLECPCPLPCNQINYQPSVTGSALSENFIDALKHVSETNITRNSTILKIYLSSLQYTHINTVLRYSFMALLSDLGGALGLLLGATFLTVLEVVELVYDFFLFIKFKKKCPFARHF</sequence>
<evidence type="ECO:0000256" key="3">
    <source>
        <dbReference type="ARBA" id="ARBA00022461"/>
    </source>
</evidence>
<keyword evidence="3 11" id="KW-0894">Sodium channel</keyword>